<reference evidence="2 4" key="2">
    <citation type="submission" date="2018-06" db="EMBL/GenBank/DDBJ databases">
        <authorList>
            <consortium name="Pathogen Informatics"/>
            <person name="Doyle S."/>
        </authorList>
    </citation>
    <scope>NUCLEOTIDE SEQUENCE [LARGE SCALE GENOMIC DNA]</scope>
    <source>
        <strain evidence="2 4">NCTC11991</strain>
    </source>
</reference>
<proteinExistence type="predicted"/>
<dbReference type="RefSeq" id="WP_058477632.1">
    <property type="nucleotide sequence ID" value="NZ_CAAAIO010000001.1"/>
</dbReference>
<name>A0A378LG37_9GAMM</name>
<dbReference type="STRING" id="460.Lstg_2098"/>
<dbReference type="Proteomes" id="UP000255110">
    <property type="component" value="Unassembled WGS sequence"/>
</dbReference>
<evidence type="ECO:0000313" key="1">
    <source>
        <dbReference type="EMBL" id="KTD77741.1"/>
    </source>
</evidence>
<evidence type="ECO:0000313" key="2">
    <source>
        <dbReference type="EMBL" id="STY23051.1"/>
    </source>
</evidence>
<organism evidence="2 4">
    <name type="scientific">Legionella steigerwaltii</name>
    <dbReference type="NCBI Taxonomy" id="460"/>
    <lineage>
        <taxon>Bacteria</taxon>
        <taxon>Pseudomonadati</taxon>
        <taxon>Pseudomonadota</taxon>
        <taxon>Gammaproteobacteria</taxon>
        <taxon>Legionellales</taxon>
        <taxon>Legionellaceae</taxon>
        <taxon>Legionella</taxon>
    </lineage>
</organism>
<dbReference type="OrthoDB" id="5646284at2"/>
<dbReference type="EMBL" id="UGOY01000001">
    <property type="protein sequence ID" value="STY23051.1"/>
    <property type="molecule type" value="Genomic_DNA"/>
</dbReference>
<evidence type="ECO:0000313" key="4">
    <source>
        <dbReference type="Proteomes" id="UP000255110"/>
    </source>
</evidence>
<sequence length="229" mass="26235">MLNKKIVTIFIFVCFFMLSVSGHTKTNNIQFFYSNNNQILDLEKAYQRLIGKEQRQLKKNATHALQKQHMELGEFRNALGTYTLQEKKLFTAENSEIFFVSPLQNLSRKKTFIVASMLAKQLDQESVAVFIPNDTSAIAHIKLVFSYNKLTISEVTQLIHKLPASLTHAFTLRLKNTHSGFDSIEVHSIEWLGNNLNSSVITNLFPFDTVLSYRGDSYLVFKTGSYQKL</sequence>
<dbReference type="Proteomes" id="UP000054820">
    <property type="component" value="Unassembled WGS sequence"/>
</dbReference>
<reference evidence="1 3" key="1">
    <citation type="submission" date="2015-11" db="EMBL/GenBank/DDBJ databases">
        <title>Genomic analysis of 38 Legionella species identifies large and diverse effector repertoires.</title>
        <authorList>
            <person name="Burstein D."/>
            <person name="Amaro F."/>
            <person name="Zusman T."/>
            <person name="Lifshitz Z."/>
            <person name="Cohen O."/>
            <person name="Gilbert J.A."/>
            <person name="Pupko T."/>
            <person name="Shuman H.A."/>
            <person name="Segal G."/>
        </authorList>
    </citation>
    <scope>NUCLEOTIDE SEQUENCE [LARGE SCALE GENOMIC DNA]</scope>
    <source>
        <strain evidence="1 3">SC-18-C9</strain>
    </source>
</reference>
<keyword evidence="3" id="KW-1185">Reference proteome</keyword>
<gene>
    <name evidence="1" type="ORF">Lstg_2098</name>
    <name evidence="2" type="ORF">NCTC11991_01653</name>
</gene>
<protein>
    <submittedName>
        <fullName evidence="2">Uncharacterized protein</fullName>
    </submittedName>
</protein>
<dbReference type="AlphaFoldDB" id="A0A378LG37"/>
<accession>A0A378LG37</accession>
<evidence type="ECO:0000313" key="3">
    <source>
        <dbReference type="Proteomes" id="UP000054820"/>
    </source>
</evidence>
<dbReference type="EMBL" id="LNYZ01000013">
    <property type="protein sequence ID" value="KTD77741.1"/>
    <property type="molecule type" value="Genomic_DNA"/>
</dbReference>